<protein>
    <submittedName>
        <fullName evidence="1">Uncharacterized protein</fullName>
    </submittedName>
</protein>
<dbReference type="EMBL" id="LLXH01000309">
    <property type="protein sequence ID" value="PKC68858.1"/>
    <property type="molecule type" value="Genomic_DNA"/>
</dbReference>
<evidence type="ECO:0000313" key="1">
    <source>
        <dbReference type="EMBL" id="PKC68858.1"/>
    </source>
</evidence>
<sequence length="51" mass="6330">MIHKRKVLGYSLDFTEEEFERLWIGNRRLAKFSRECKEKKLRTFSLYLYLS</sequence>
<name>A0A2I1DZL4_9GLOM</name>
<accession>A0A2I1DZL4</accession>
<reference evidence="1 2" key="1">
    <citation type="submission" date="2017-10" db="EMBL/GenBank/DDBJ databases">
        <title>Extensive intraspecific genome diversity in a model arbuscular mycorrhizal fungus.</title>
        <authorList>
            <person name="Chen E.C.H."/>
            <person name="Morin E."/>
            <person name="Baudet D."/>
            <person name="Noel J."/>
            <person name="Ndikumana S."/>
            <person name="Charron P."/>
            <person name="St-Onge C."/>
            <person name="Giorgi J."/>
            <person name="Grigoriev I.V."/>
            <person name="Roux C."/>
            <person name="Martin F.M."/>
            <person name="Corradi N."/>
        </authorList>
    </citation>
    <scope>NUCLEOTIDE SEQUENCE [LARGE SCALE GENOMIC DNA]</scope>
    <source>
        <strain evidence="1 2">A1</strain>
    </source>
</reference>
<dbReference type="AlphaFoldDB" id="A0A2I1DZL4"/>
<dbReference type="Proteomes" id="UP000232688">
    <property type="component" value="Unassembled WGS sequence"/>
</dbReference>
<dbReference type="VEuPathDB" id="FungiDB:RhiirA1_416425"/>
<organism evidence="1 2">
    <name type="scientific">Rhizophagus irregularis</name>
    <dbReference type="NCBI Taxonomy" id="588596"/>
    <lineage>
        <taxon>Eukaryota</taxon>
        <taxon>Fungi</taxon>
        <taxon>Fungi incertae sedis</taxon>
        <taxon>Mucoromycota</taxon>
        <taxon>Glomeromycotina</taxon>
        <taxon>Glomeromycetes</taxon>
        <taxon>Glomerales</taxon>
        <taxon>Glomeraceae</taxon>
        <taxon>Rhizophagus</taxon>
    </lineage>
</organism>
<proteinExistence type="predicted"/>
<gene>
    <name evidence="1" type="ORF">RhiirA1_416425</name>
</gene>
<reference evidence="1 2" key="2">
    <citation type="submission" date="2017-10" db="EMBL/GenBank/DDBJ databases">
        <title>Genome analyses suggest a sexual origin of heterokaryosis in a supposedly ancient asexual fungus.</title>
        <authorList>
            <person name="Corradi N."/>
            <person name="Sedzielewska K."/>
            <person name="Noel J."/>
            <person name="Charron P."/>
            <person name="Farinelli L."/>
            <person name="Marton T."/>
            <person name="Kruger M."/>
            <person name="Pelin A."/>
            <person name="Brachmann A."/>
            <person name="Corradi N."/>
        </authorList>
    </citation>
    <scope>NUCLEOTIDE SEQUENCE [LARGE SCALE GENOMIC DNA]</scope>
    <source>
        <strain evidence="1 2">A1</strain>
    </source>
</reference>
<comment type="caution">
    <text evidence="1">The sequence shown here is derived from an EMBL/GenBank/DDBJ whole genome shotgun (WGS) entry which is preliminary data.</text>
</comment>
<evidence type="ECO:0000313" key="2">
    <source>
        <dbReference type="Proteomes" id="UP000232688"/>
    </source>
</evidence>